<evidence type="ECO:0000256" key="2">
    <source>
        <dbReference type="ARBA" id="ARBA00022649"/>
    </source>
</evidence>
<dbReference type="InterPro" id="IPR007712">
    <property type="entry name" value="RelE/ParE_toxin"/>
</dbReference>
<evidence type="ECO:0000256" key="1">
    <source>
        <dbReference type="ARBA" id="ARBA00006226"/>
    </source>
</evidence>
<dbReference type="PANTHER" id="PTHR35601">
    <property type="entry name" value="TOXIN RELE"/>
    <property type="match status" value="1"/>
</dbReference>
<protein>
    <submittedName>
        <fullName evidence="3">Translation repressor RelE</fullName>
    </submittedName>
</protein>
<evidence type="ECO:0000313" key="4">
    <source>
        <dbReference type="Proteomes" id="UP000422108"/>
    </source>
</evidence>
<keyword evidence="4" id="KW-1185">Reference proteome</keyword>
<reference evidence="3 4" key="1">
    <citation type="submission" date="2019-11" db="EMBL/GenBank/DDBJ databases">
        <title>Comparative genomics of hydrocarbon-degrading Desulfosarcina strains.</title>
        <authorList>
            <person name="Watanabe M."/>
            <person name="Kojima H."/>
            <person name="Fukui M."/>
        </authorList>
    </citation>
    <scope>NUCLEOTIDE SEQUENCE [LARGE SCALE GENOMIC DNA]</scope>
    <source>
        <strain evidence="4">oXyS1</strain>
    </source>
</reference>
<evidence type="ECO:0000313" key="3">
    <source>
        <dbReference type="EMBL" id="BBO92079.1"/>
    </source>
</evidence>
<organism evidence="3 4">
    <name type="scientific">Desulfosarcina ovata subsp. ovata</name>
    <dbReference type="NCBI Taxonomy" id="2752305"/>
    <lineage>
        <taxon>Bacteria</taxon>
        <taxon>Pseudomonadati</taxon>
        <taxon>Thermodesulfobacteriota</taxon>
        <taxon>Desulfobacteria</taxon>
        <taxon>Desulfobacterales</taxon>
        <taxon>Desulfosarcinaceae</taxon>
        <taxon>Desulfosarcina</taxon>
    </lineage>
</organism>
<dbReference type="PANTHER" id="PTHR35601:SF1">
    <property type="entry name" value="TOXIN RELE"/>
    <property type="match status" value="1"/>
</dbReference>
<dbReference type="Proteomes" id="UP000422108">
    <property type="component" value="Chromosome"/>
</dbReference>
<dbReference type="Gene3D" id="3.30.2310.20">
    <property type="entry name" value="RelE-like"/>
    <property type="match status" value="1"/>
</dbReference>
<dbReference type="EMBL" id="AP021879">
    <property type="protein sequence ID" value="BBO92079.1"/>
    <property type="molecule type" value="Genomic_DNA"/>
</dbReference>
<name>A0A5K8AHW9_9BACT</name>
<dbReference type="SUPFAM" id="SSF143011">
    <property type="entry name" value="RelE-like"/>
    <property type="match status" value="1"/>
</dbReference>
<accession>A0A5K8AHW9</accession>
<dbReference type="AlphaFoldDB" id="A0A5K8AHW9"/>
<dbReference type="Pfam" id="PF05016">
    <property type="entry name" value="ParE_toxin"/>
    <property type="match status" value="1"/>
</dbReference>
<gene>
    <name evidence="3" type="ORF">DSCOOX_52590</name>
</gene>
<keyword evidence="2" id="KW-1277">Toxin-antitoxin system</keyword>
<sequence length="85" mass="10260">MAGYKIFFRKSVWKDFESIPKKELNRILEKIESLSENPRPSGSQKLSGQERFRIRQGRYRIIYSIQDEELTVWIVKVGHRKDVYR</sequence>
<proteinExistence type="inferred from homology"/>
<dbReference type="NCBIfam" id="TIGR02385">
    <property type="entry name" value="RelE_StbE"/>
    <property type="match status" value="1"/>
</dbReference>
<dbReference type="InterPro" id="IPR035093">
    <property type="entry name" value="RelE/ParE_toxin_dom_sf"/>
</dbReference>
<dbReference type="RefSeq" id="WP_155312874.1">
    <property type="nucleotide sequence ID" value="NZ_AP021879.1"/>
</dbReference>
<comment type="similarity">
    <text evidence="1">Belongs to the RelE toxin family.</text>
</comment>